<accession>A0A6P6TIK4</accession>
<keyword evidence="9" id="KW-1185">Reference proteome</keyword>
<sequence>MYAALFEEYENYLFDLCTCRIIICYEKTMDFEPLTVGNDVTEFDMLGLGIGIGLGEETIDIAHPMDEDEDEDEDKDRNFVNPFHSSSDGVNFSGNGGNSGEICVLGGDTNLEPYEGMEFESEEAAKAFYNSYARRIGFSTRVSMSRKSRRDGAIIQRSFVCAKEGFRIEKEKSGCNGGRAKRPRAETRVGCKAMLVVKIQDSGSWVVSSFVKGHNHELVPPDKVHCLRSHRHVSGAAKSLIDTLQGAGIGPSGIMSALIKEYGGISNVGFTERDCRNYMRSSKQRTLGGDTQVLLDYFKLKHLENPAFFYAVQGDEDQCMSNIFWADPKALCNYTYFGDTVTFDSTYRSNRYRLPFAPFTGVNHHGQPVLFGCALLINESEASFVWLFKTWLAAMSGKLPISITTHHDRVIRSAVTQVFPEVRHRFCKWHIFKECQEKLSPMLSEHPTFEAELHKCVNFTDSIEEFESCWCNLIDGYALRENEWLQNVYADRKQWVPVYLRDTFFAELSITQRSDSMNSYFDGYVNASTTVQLFIKQYEKALESRHEKEVKADYDTMNAAPILKTPSPMEKQAADIYTRKLFIKFQEELVETLTFLATKIEDQEEATTYQVAKFGESHKVHFVRYSVRETKATCSCQMFEFSGLLCRHILTFFRVANVLTLPPLYVLRRWTKSARSSLMLEDATNDLSNGSRESLTARYNKLRHEVFKYVDEGMQTEETYNAAMDALREAANKVSMARKTARTSSDSNRTRKQDHSTLEHDESNIDGVHPLDSDEQDKKIQKLTRQLKRAQRKCEAYRANLFSVLKDIEQQKLQLSVKVQNIKLDMKD</sequence>
<evidence type="ECO:0000256" key="6">
    <source>
        <dbReference type="RuleBase" id="RU367018"/>
    </source>
</evidence>
<keyword evidence="4 6" id="KW-0862">Zinc</keyword>
<dbReference type="InterPro" id="IPR018289">
    <property type="entry name" value="MULE_transposase_dom"/>
</dbReference>
<dbReference type="PANTHER" id="PTHR31669:SF293">
    <property type="entry name" value="PROTEIN FAR1-RELATED SEQUENCE"/>
    <property type="match status" value="1"/>
</dbReference>
<dbReference type="PANTHER" id="PTHR31669">
    <property type="entry name" value="PROTEIN FAR1-RELATED SEQUENCE 10-RELATED"/>
    <property type="match status" value="1"/>
</dbReference>
<dbReference type="Pfam" id="PF04434">
    <property type="entry name" value="SWIM"/>
    <property type="match status" value="1"/>
</dbReference>
<feature type="compositionally biased region" description="Basic and acidic residues" evidence="7">
    <location>
        <begin position="748"/>
        <end position="778"/>
    </location>
</feature>
<dbReference type="SMART" id="SM00575">
    <property type="entry name" value="ZnF_PMZ"/>
    <property type="match status" value="1"/>
</dbReference>
<keyword evidence="3 5" id="KW-0863">Zinc-finger</keyword>
<dbReference type="AlphaFoldDB" id="A0A6P6TIK4"/>
<evidence type="ECO:0000313" key="9">
    <source>
        <dbReference type="Proteomes" id="UP001652660"/>
    </source>
</evidence>
<feature type="domain" description="SWIM-type" evidence="8">
    <location>
        <begin position="625"/>
        <end position="657"/>
    </location>
</feature>
<dbReference type="GO" id="GO:0008270">
    <property type="term" value="F:zinc ion binding"/>
    <property type="evidence" value="ECO:0007669"/>
    <property type="project" value="UniProtKB-UniRule"/>
</dbReference>
<proteinExistence type="inferred from homology"/>
<evidence type="ECO:0000256" key="1">
    <source>
        <dbReference type="ARBA" id="ARBA00005889"/>
    </source>
</evidence>
<evidence type="ECO:0000256" key="3">
    <source>
        <dbReference type="ARBA" id="ARBA00022771"/>
    </source>
</evidence>
<dbReference type="InterPro" id="IPR004330">
    <property type="entry name" value="FAR1_DNA_bnd_dom"/>
</dbReference>
<keyword evidence="6" id="KW-0539">Nucleus</keyword>
<feature type="region of interest" description="Disordered" evidence="7">
    <location>
        <begin position="733"/>
        <end position="778"/>
    </location>
</feature>
<evidence type="ECO:0000256" key="7">
    <source>
        <dbReference type="SAM" id="MobiDB-lite"/>
    </source>
</evidence>
<keyword evidence="2 6" id="KW-0479">Metal-binding</keyword>
<name>A0A6P6TIK4_COFAR</name>
<dbReference type="GO" id="GO:0005634">
    <property type="term" value="C:nucleus"/>
    <property type="evidence" value="ECO:0007669"/>
    <property type="project" value="UniProtKB-SubCell"/>
</dbReference>
<dbReference type="InterPro" id="IPR007527">
    <property type="entry name" value="Znf_SWIM"/>
</dbReference>
<dbReference type="OrthoDB" id="1927586at2759"/>
<dbReference type="GO" id="GO:0006355">
    <property type="term" value="P:regulation of DNA-templated transcription"/>
    <property type="evidence" value="ECO:0007669"/>
    <property type="project" value="UniProtKB-UniRule"/>
</dbReference>
<dbReference type="Pfam" id="PF03101">
    <property type="entry name" value="FAR1"/>
    <property type="match status" value="1"/>
</dbReference>
<dbReference type="Pfam" id="PF10551">
    <property type="entry name" value="MULE"/>
    <property type="match status" value="1"/>
</dbReference>
<evidence type="ECO:0000256" key="2">
    <source>
        <dbReference type="ARBA" id="ARBA00022723"/>
    </source>
</evidence>
<evidence type="ECO:0000256" key="5">
    <source>
        <dbReference type="PROSITE-ProRule" id="PRU00325"/>
    </source>
</evidence>
<evidence type="ECO:0000313" key="10">
    <source>
        <dbReference type="RefSeq" id="XP_027077880.1"/>
    </source>
</evidence>
<dbReference type="Proteomes" id="UP001652660">
    <property type="component" value="Chromosome 7e"/>
</dbReference>
<reference evidence="10" key="2">
    <citation type="submission" date="2025-08" db="UniProtKB">
        <authorList>
            <consortium name="RefSeq"/>
        </authorList>
    </citation>
    <scope>IDENTIFICATION</scope>
    <source>
        <tissue evidence="10">Leaves</tissue>
    </source>
</reference>
<dbReference type="InterPro" id="IPR006564">
    <property type="entry name" value="Znf_PMZ"/>
</dbReference>
<dbReference type="PROSITE" id="PS50966">
    <property type="entry name" value="ZF_SWIM"/>
    <property type="match status" value="1"/>
</dbReference>
<dbReference type="InterPro" id="IPR031052">
    <property type="entry name" value="FHY3/FAR1"/>
</dbReference>
<dbReference type="GeneID" id="113701427"/>
<comment type="subcellular location">
    <subcellularLocation>
        <location evidence="6">Nucleus</location>
    </subcellularLocation>
</comment>
<comment type="function">
    <text evidence="6">Putative transcription activator involved in regulating light control of development.</text>
</comment>
<gene>
    <name evidence="10" type="primary">LOC113701427</name>
</gene>
<evidence type="ECO:0000256" key="4">
    <source>
        <dbReference type="ARBA" id="ARBA00022833"/>
    </source>
</evidence>
<organism evidence="9 10">
    <name type="scientific">Coffea arabica</name>
    <name type="common">Arabian coffee</name>
    <dbReference type="NCBI Taxonomy" id="13443"/>
    <lineage>
        <taxon>Eukaryota</taxon>
        <taxon>Viridiplantae</taxon>
        <taxon>Streptophyta</taxon>
        <taxon>Embryophyta</taxon>
        <taxon>Tracheophyta</taxon>
        <taxon>Spermatophyta</taxon>
        <taxon>Magnoliopsida</taxon>
        <taxon>eudicotyledons</taxon>
        <taxon>Gunneridae</taxon>
        <taxon>Pentapetalae</taxon>
        <taxon>asterids</taxon>
        <taxon>lamiids</taxon>
        <taxon>Gentianales</taxon>
        <taxon>Rubiaceae</taxon>
        <taxon>Ixoroideae</taxon>
        <taxon>Gardenieae complex</taxon>
        <taxon>Bertiereae - Coffeeae clade</taxon>
        <taxon>Coffeeae</taxon>
        <taxon>Coffea</taxon>
    </lineage>
</organism>
<reference evidence="9" key="1">
    <citation type="journal article" date="2025" name="Foods">
        <title>Unveiling the Microbial Signatures of Arabica Coffee Cherries: Insights into Ripeness Specific Diversity, Functional Traits, and Implications for Quality and Safety.</title>
        <authorList>
            <consortium name="RefSeq"/>
            <person name="Tenea G.N."/>
            <person name="Cifuentes V."/>
            <person name="Reyes P."/>
            <person name="Cevallos-Vallejos M."/>
        </authorList>
    </citation>
    <scope>NUCLEOTIDE SEQUENCE [LARGE SCALE GENOMIC DNA]</scope>
</reference>
<comment type="similarity">
    <text evidence="1 6">Belongs to the FHY3/FAR1 family.</text>
</comment>
<dbReference type="RefSeq" id="XP_027077880.1">
    <property type="nucleotide sequence ID" value="XM_027222079.2"/>
</dbReference>
<evidence type="ECO:0000259" key="8">
    <source>
        <dbReference type="PROSITE" id="PS50966"/>
    </source>
</evidence>
<protein>
    <recommendedName>
        <fullName evidence="6">Protein FAR1-RELATED SEQUENCE</fullName>
    </recommendedName>
</protein>